<dbReference type="RefSeq" id="WP_021644722.1">
    <property type="nucleotide sequence ID" value="NZ_KE993085.1"/>
</dbReference>
<dbReference type="Proteomes" id="UP000016496">
    <property type="component" value="Unassembled WGS sequence"/>
</dbReference>
<proteinExistence type="predicted"/>
<dbReference type="OrthoDB" id="1409865at2"/>
<name>U2CNY3_9BACE</name>
<dbReference type="PATRIC" id="fig|1321819.3.peg.1245"/>
<dbReference type="Pfam" id="PF16215">
    <property type="entry name" value="DUF4876"/>
    <property type="match status" value="1"/>
</dbReference>
<comment type="caution">
    <text evidence="2">The sequence shown here is derived from an EMBL/GenBank/DDBJ whole genome shotgun (WGS) entry which is preliminary data.</text>
</comment>
<evidence type="ECO:0000313" key="2">
    <source>
        <dbReference type="EMBL" id="ERI85773.1"/>
    </source>
</evidence>
<evidence type="ECO:0000313" key="3">
    <source>
        <dbReference type="Proteomes" id="UP000016496"/>
    </source>
</evidence>
<sequence>MRKIIYLLAVITLAFCMGACSDDNGKNGIPVSTVTFTLNEIDNLKEVSYTEASVAYKNLTTAIEKSEKVAIRDNRFTLTMPQGLYSISFEAKGTYRLDGKTHNTTFKAQINPATVKGETCALSFNPFVYSENAGFVIEEIFYAGSAYPNTQKPYLGDQYFKITNNSDKALDAGGLTLVETGFNSSTKFDYTPNIMGEAITADAIYSIPSKGEKKHMVQPGASIIICDKAINHKEANTNSFDLSKANFEWYDESTKPTTTDTDNPSVPNLNKIYCYTATVWVVNRQGNKAYALVDMKETDDFLAKYKYDYSWTMVNPVTGKEKTMNSSTYKIPNSWVIDAVQLGTPDKHKWNVVDASLDAGYTYCGKDSNDKTKYGKCVRRKVLSTTADGRKILQDTNDSTRDFERDMIPSLAN</sequence>
<dbReference type="HOGENOM" id="CLU_046268_1_0_10"/>
<feature type="signal peptide" evidence="1">
    <location>
        <begin position="1"/>
        <end position="21"/>
    </location>
</feature>
<gene>
    <name evidence="2" type="ORF">HMPREF1981_01360</name>
</gene>
<protein>
    <recommendedName>
        <fullName evidence="4">DUF4876 domain-containing protein</fullName>
    </recommendedName>
</protein>
<evidence type="ECO:0008006" key="4">
    <source>
        <dbReference type="Google" id="ProtNLM"/>
    </source>
</evidence>
<feature type="chain" id="PRO_5004624011" description="DUF4876 domain-containing protein" evidence="1">
    <location>
        <begin position="22"/>
        <end position="413"/>
    </location>
</feature>
<reference evidence="2 3" key="1">
    <citation type="submission" date="2013-08" db="EMBL/GenBank/DDBJ databases">
        <authorList>
            <person name="Weinstock G."/>
            <person name="Sodergren E."/>
            <person name="Wylie T."/>
            <person name="Fulton L."/>
            <person name="Fulton R."/>
            <person name="Fronick C."/>
            <person name="O'Laughlin M."/>
            <person name="Godfrey J."/>
            <person name="Miner T."/>
            <person name="Herter B."/>
            <person name="Appelbaum E."/>
            <person name="Cordes M."/>
            <person name="Lek S."/>
            <person name="Wollam A."/>
            <person name="Pepin K.H."/>
            <person name="Palsikar V.B."/>
            <person name="Mitreva M."/>
            <person name="Wilson R.K."/>
        </authorList>
    </citation>
    <scope>NUCLEOTIDE SEQUENCE [LARGE SCALE GENOMIC DNA]</scope>
    <source>
        <strain evidence="2 3">F0041</strain>
    </source>
</reference>
<dbReference type="InterPro" id="IPR032627">
    <property type="entry name" value="DUF4876"/>
</dbReference>
<dbReference type="EMBL" id="AWSV01000076">
    <property type="protein sequence ID" value="ERI85773.1"/>
    <property type="molecule type" value="Genomic_DNA"/>
</dbReference>
<evidence type="ECO:0000256" key="1">
    <source>
        <dbReference type="SAM" id="SignalP"/>
    </source>
</evidence>
<dbReference type="AlphaFoldDB" id="U2CNY3"/>
<organism evidence="2 3">
    <name type="scientific">Bacteroides pyogenes F0041</name>
    <dbReference type="NCBI Taxonomy" id="1321819"/>
    <lineage>
        <taxon>Bacteria</taxon>
        <taxon>Pseudomonadati</taxon>
        <taxon>Bacteroidota</taxon>
        <taxon>Bacteroidia</taxon>
        <taxon>Bacteroidales</taxon>
        <taxon>Bacteroidaceae</taxon>
        <taxon>Bacteroides</taxon>
    </lineage>
</organism>
<keyword evidence="1" id="KW-0732">Signal</keyword>
<accession>U2CNY3</accession>